<dbReference type="EMBL" id="ASHM01009167">
    <property type="protein sequence ID" value="PNY17198.1"/>
    <property type="molecule type" value="Genomic_DNA"/>
</dbReference>
<sequence length="67" mass="7204">MESKFFVERRQRLVIATTIKSENKISFQTPVEGGGSGGDLPTSLGAMTVLVGERTLGCSMDVKLVET</sequence>
<protein>
    <submittedName>
        <fullName evidence="1">Uncharacterized protein</fullName>
    </submittedName>
</protein>
<gene>
    <name evidence="1" type="ORF">L195_g013936</name>
</gene>
<evidence type="ECO:0000313" key="1">
    <source>
        <dbReference type="EMBL" id="PNY17198.1"/>
    </source>
</evidence>
<name>A0A2K3PPH2_TRIPR</name>
<accession>A0A2K3PPH2</accession>
<dbReference type="Proteomes" id="UP000236291">
    <property type="component" value="Unassembled WGS sequence"/>
</dbReference>
<proteinExistence type="predicted"/>
<reference evidence="1 2" key="2">
    <citation type="journal article" date="2017" name="Front. Plant Sci.">
        <title>Gene Classification and Mining of Molecular Markers Useful in Red Clover (Trifolium pratense) Breeding.</title>
        <authorList>
            <person name="Istvanek J."/>
            <person name="Dluhosova J."/>
            <person name="Dluhos P."/>
            <person name="Patkova L."/>
            <person name="Nedelnik J."/>
            <person name="Repkova J."/>
        </authorList>
    </citation>
    <scope>NUCLEOTIDE SEQUENCE [LARGE SCALE GENOMIC DNA]</scope>
    <source>
        <strain evidence="2">cv. Tatra</strain>
        <tissue evidence="1">Young leaves</tissue>
    </source>
</reference>
<organism evidence="1 2">
    <name type="scientific">Trifolium pratense</name>
    <name type="common">Red clover</name>
    <dbReference type="NCBI Taxonomy" id="57577"/>
    <lineage>
        <taxon>Eukaryota</taxon>
        <taxon>Viridiplantae</taxon>
        <taxon>Streptophyta</taxon>
        <taxon>Embryophyta</taxon>
        <taxon>Tracheophyta</taxon>
        <taxon>Spermatophyta</taxon>
        <taxon>Magnoliopsida</taxon>
        <taxon>eudicotyledons</taxon>
        <taxon>Gunneridae</taxon>
        <taxon>Pentapetalae</taxon>
        <taxon>rosids</taxon>
        <taxon>fabids</taxon>
        <taxon>Fabales</taxon>
        <taxon>Fabaceae</taxon>
        <taxon>Papilionoideae</taxon>
        <taxon>50 kb inversion clade</taxon>
        <taxon>NPAAA clade</taxon>
        <taxon>Hologalegina</taxon>
        <taxon>IRL clade</taxon>
        <taxon>Trifolieae</taxon>
        <taxon>Trifolium</taxon>
    </lineage>
</organism>
<comment type="caution">
    <text evidence="1">The sequence shown here is derived from an EMBL/GenBank/DDBJ whole genome shotgun (WGS) entry which is preliminary data.</text>
</comment>
<dbReference type="AlphaFoldDB" id="A0A2K3PPH2"/>
<evidence type="ECO:0000313" key="2">
    <source>
        <dbReference type="Proteomes" id="UP000236291"/>
    </source>
</evidence>
<reference evidence="1 2" key="1">
    <citation type="journal article" date="2014" name="Am. J. Bot.">
        <title>Genome assembly and annotation for red clover (Trifolium pratense; Fabaceae).</title>
        <authorList>
            <person name="Istvanek J."/>
            <person name="Jaros M."/>
            <person name="Krenek A."/>
            <person name="Repkova J."/>
        </authorList>
    </citation>
    <scope>NUCLEOTIDE SEQUENCE [LARGE SCALE GENOMIC DNA]</scope>
    <source>
        <strain evidence="2">cv. Tatra</strain>
        <tissue evidence="1">Young leaves</tissue>
    </source>
</reference>